<evidence type="ECO:0000313" key="1">
    <source>
        <dbReference type="EMBL" id="WVY89816.1"/>
    </source>
</evidence>
<feature type="non-terminal residue" evidence="1">
    <location>
        <position position="1"/>
    </location>
</feature>
<keyword evidence="2" id="KW-1185">Reference proteome</keyword>
<gene>
    <name evidence="1" type="ORF">V8G54_035330</name>
</gene>
<protein>
    <submittedName>
        <fullName evidence="1">Uncharacterized protein</fullName>
    </submittedName>
</protein>
<sequence>RPVQIHPLWSSEYYCHNLASLFLPHYLHDKHKASNHSKLQAFPSKYGTLFSMLNQKLTHPIENKQKDNIYFKVVNPHLRFDFPHVECYLKNQFSKCDFCSLNDKDSNNK</sequence>
<reference evidence="1 2" key="1">
    <citation type="journal article" date="2023" name="Life. Sci Alliance">
        <title>Evolutionary insights into 3D genome organization and epigenetic landscape of Vigna mungo.</title>
        <authorList>
            <person name="Junaid A."/>
            <person name="Singh B."/>
            <person name="Bhatia S."/>
        </authorList>
    </citation>
    <scope>NUCLEOTIDE SEQUENCE [LARGE SCALE GENOMIC DNA]</scope>
    <source>
        <strain evidence="1">Urdbean</strain>
    </source>
</reference>
<organism evidence="1 2">
    <name type="scientific">Vigna mungo</name>
    <name type="common">Black gram</name>
    <name type="synonym">Phaseolus mungo</name>
    <dbReference type="NCBI Taxonomy" id="3915"/>
    <lineage>
        <taxon>Eukaryota</taxon>
        <taxon>Viridiplantae</taxon>
        <taxon>Streptophyta</taxon>
        <taxon>Embryophyta</taxon>
        <taxon>Tracheophyta</taxon>
        <taxon>Spermatophyta</taxon>
        <taxon>Magnoliopsida</taxon>
        <taxon>eudicotyledons</taxon>
        <taxon>Gunneridae</taxon>
        <taxon>Pentapetalae</taxon>
        <taxon>rosids</taxon>
        <taxon>fabids</taxon>
        <taxon>Fabales</taxon>
        <taxon>Fabaceae</taxon>
        <taxon>Papilionoideae</taxon>
        <taxon>50 kb inversion clade</taxon>
        <taxon>NPAAA clade</taxon>
        <taxon>indigoferoid/millettioid clade</taxon>
        <taxon>Phaseoleae</taxon>
        <taxon>Vigna</taxon>
    </lineage>
</organism>
<name>A0AAQ3RD16_VIGMU</name>
<dbReference type="EMBL" id="CP144690">
    <property type="protein sequence ID" value="WVY89816.1"/>
    <property type="molecule type" value="Genomic_DNA"/>
</dbReference>
<proteinExistence type="predicted"/>
<dbReference type="AlphaFoldDB" id="A0AAQ3RD16"/>
<accession>A0AAQ3RD16</accession>
<dbReference type="Proteomes" id="UP001374535">
    <property type="component" value="Chromosome 11"/>
</dbReference>
<evidence type="ECO:0000313" key="2">
    <source>
        <dbReference type="Proteomes" id="UP001374535"/>
    </source>
</evidence>